<evidence type="ECO:0000313" key="3">
    <source>
        <dbReference type="Proteomes" id="UP000546257"/>
    </source>
</evidence>
<dbReference type="Pfam" id="PF07799">
    <property type="entry name" value="DUF1643"/>
    <property type="match status" value="1"/>
</dbReference>
<feature type="region of interest" description="Disordered" evidence="1">
    <location>
        <begin position="1"/>
        <end position="21"/>
    </location>
</feature>
<dbReference type="AlphaFoldDB" id="A0A7J9SIU8"/>
<accession>A0A7J9SIU8</accession>
<keyword evidence="3" id="KW-1185">Reference proteome</keyword>
<gene>
    <name evidence="2" type="ORF">H5V44_11395</name>
</gene>
<evidence type="ECO:0000313" key="2">
    <source>
        <dbReference type="EMBL" id="MBB6646880.1"/>
    </source>
</evidence>
<reference evidence="2 3" key="1">
    <citation type="submission" date="2020-08" db="EMBL/GenBank/DDBJ databases">
        <authorList>
            <person name="Seo M.-J."/>
        </authorList>
    </citation>
    <scope>NUCLEOTIDE SEQUENCE [LARGE SCALE GENOMIC DNA]</scope>
    <source>
        <strain evidence="2 3">MBLA0160</strain>
    </source>
</reference>
<protein>
    <submittedName>
        <fullName evidence="2">DUF1643 domain-containing protein</fullName>
    </submittedName>
</protein>
<dbReference type="EMBL" id="JACKXD010000003">
    <property type="protein sequence ID" value="MBB6646880.1"/>
    <property type="molecule type" value="Genomic_DNA"/>
</dbReference>
<sequence length="171" mass="17916">MDVTDSPGADPPKPTYTDTGATFGGDGTYRYRLSRAWAPGPTAAFVLLNPSTADADTDDRTVTRCVKYAAGMGFGRLTLVNLYALRSSDPAALESHPAPVGPENDAHVAAACEAADRVIVGWGNAGGERGREVAAQLDAEVYAIGTTRAGHPRHPSRTAYDATVGRFSYDG</sequence>
<organism evidence="2 3">
    <name type="scientific">Halobellus ruber</name>
    <dbReference type="NCBI Taxonomy" id="2761102"/>
    <lineage>
        <taxon>Archaea</taxon>
        <taxon>Methanobacteriati</taxon>
        <taxon>Methanobacteriota</taxon>
        <taxon>Stenosarchaea group</taxon>
        <taxon>Halobacteria</taxon>
        <taxon>Halobacteriales</taxon>
        <taxon>Haloferacaceae</taxon>
        <taxon>Halobellus</taxon>
    </lineage>
</organism>
<name>A0A7J9SIU8_9EURY</name>
<evidence type="ECO:0000256" key="1">
    <source>
        <dbReference type="SAM" id="MobiDB-lite"/>
    </source>
</evidence>
<dbReference type="Proteomes" id="UP000546257">
    <property type="component" value="Unassembled WGS sequence"/>
</dbReference>
<comment type="caution">
    <text evidence="2">The sequence shown here is derived from an EMBL/GenBank/DDBJ whole genome shotgun (WGS) entry which is preliminary data.</text>
</comment>
<proteinExistence type="predicted"/>
<dbReference type="InterPro" id="IPR012441">
    <property type="entry name" value="DUF1643"/>
</dbReference>